<keyword evidence="3" id="KW-1185">Reference proteome</keyword>
<dbReference type="GO" id="GO:0006629">
    <property type="term" value="P:lipid metabolic process"/>
    <property type="evidence" value="ECO:0007669"/>
    <property type="project" value="UniProtKB-ARBA"/>
</dbReference>
<dbReference type="CDD" id="cd08948">
    <property type="entry name" value="5beta-POR_like_SDR_a"/>
    <property type="match status" value="1"/>
</dbReference>
<dbReference type="Gramene" id="EOY14047">
    <property type="protein sequence ID" value="EOY14047"/>
    <property type="gene ID" value="TCM_033192"/>
</dbReference>
<dbReference type="eggNOG" id="ENOG502QSTH">
    <property type="taxonomic scope" value="Eukaryota"/>
</dbReference>
<dbReference type="InterPro" id="IPR036291">
    <property type="entry name" value="NAD(P)-bd_dom_sf"/>
</dbReference>
<dbReference type="AlphaFoldDB" id="A0A061FBD4"/>
<dbReference type="Proteomes" id="UP000026915">
    <property type="component" value="Chromosome 7"/>
</dbReference>
<name>A0A061FBD4_THECC</name>
<dbReference type="Gene3D" id="3.40.50.720">
    <property type="entry name" value="NAD(P)-binding Rossmann-like Domain"/>
    <property type="match status" value="1"/>
</dbReference>
<protein>
    <submittedName>
        <fullName evidence="2">NAD(P)-binding Rossmann-fold superfamily protein</fullName>
    </submittedName>
</protein>
<evidence type="ECO:0000313" key="3">
    <source>
        <dbReference type="Proteomes" id="UP000026915"/>
    </source>
</evidence>
<dbReference type="Pfam" id="PF22917">
    <property type="entry name" value="PRISE"/>
    <property type="match status" value="1"/>
</dbReference>
<accession>A0A061FBD4</accession>
<dbReference type="PANTHER" id="PTHR32487:SF13">
    <property type="entry name" value="LOW QUALITY PROTEIN: IRIDOID SYNTHASE-LIKE"/>
    <property type="match status" value="1"/>
</dbReference>
<evidence type="ECO:0000259" key="1">
    <source>
        <dbReference type="Pfam" id="PF22917"/>
    </source>
</evidence>
<dbReference type="InParanoid" id="A0A061FBD4"/>
<feature type="domain" description="PRISE-like Rossmann-fold" evidence="1">
    <location>
        <begin position="77"/>
        <end position="386"/>
    </location>
</feature>
<dbReference type="PANTHER" id="PTHR32487">
    <property type="entry name" value="3-OXO-DELTA(4,5)-STEROID 5-BETA-REDUCTASE"/>
    <property type="match status" value="1"/>
</dbReference>
<dbReference type="GO" id="GO:0016627">
    <property type="term" value="F:oxidoreductase activity, acting on the CH-CH group of donors"/>
    <property type="evidence" value="ECO:0007669"/>
    <property type="project" value="UniProtKB-ARBA"/>
</dbReference>
<proteinExistence type="predicted"/>
<dbReference type="InterPro" id="IPR055222">
    <property type="entry name" value="PRISE-like_Rossmann-fold"/>
</dbReference>
<dbReference type="GO" id="GO:0016491">
    <property type="term" value="F:oxidoreductase activity"/>
    <property type="evidence" value="ECO:0000318"/>
    <property type="project" value="GO_Central"/>
</dbReference>
<reference evidence="2" key="1">
    <citation type="journal article" date="2013" name="Genome Biol.">
        <title>The genome sequence of the most widely cultivated cacao type and its use to identify candidate genes regulating pod color.</title>
        <authorList>
            <person name="Motamayor J.C."/>
            <person name="Mockaitis K."/>
            <person name="Schmutz J."/>
            <person name="Haiminen N."/>
            <person name="Iii D.L."/>
            <person name="Cornejo O."/>
            <person name="Findley S.D."/>
            <person name="Zheng P."/>
            <person name="Utro F."/>
            <person name="Royaert S."/>
            <person name="Saski C."/>
            <person name="Jenkins J."/>
            <person name="Podicheti R."/>
            <person name="Zhao M."/>
            <person name="Scheffler B.E."/>
            <person name="Stack J.C."/>
            <person name="Feltus F.A."/>
            <person name="Mustiga G.M."/>
            <person name="Amores F."/>
            <person name="Phillips W."/>
            <person name="Marelli J.P."/>
            <person name="May G.D."/>
            <person name="Shapiro H."/>
            <person name="Ma J."/>
            <person name="Bustamante C.D."/>
            <person name="Schnell R.J."/>
            <person name="Main D."/>
            <person name="Gilbert D."/>
            <person name="Parida L."/>
            <person name="Kuhn D.N."/>
        </authorList>
    </citation>
    <scope>NUCLEOTIDE SEQUENCE [LARGE SCALE GENOMIC DNA]</scope>
</reference>
<dbReference type="EMBL" id="CM001885">
    <property type="protein sequence ID" value="EOY14047.1"/>
    <property type="molecule type" value="Genomic_DNA"/>
</dbReference>
<dbReference type="SUPFAM" id="SSF51735">
    <property type="entry name" value="NAD(P)-binding Rossmann-fold domains"/>
    <property type="match status" value="1"/>
</dbReference>
<evidence type="ECO:0000313" key="2">
    <source>
        <dbReference type="EMBL" id="EOY14047.1"/>
    </source>
</evidence>
<dbReference type="OMA" id="LMNWYIT"/>
<gene>
    <name evidence="2" type="ORF">TCM_033192</name>
</gene>
<dbReference type="HOGENOM" id="CLU_030125_0_1_1"/>
<organism evidence="2 3">
    <name type="scientific">Theobroma cacao</name>
    <name type="common">Cacao</name>
    <name type="synonym">Cocoa</name>
    <dbReference type="NCBI Taxonomy" id="3641"/>
    <lineage>
        <taxon>Eukaryota</taxon>
        <taxon>Viridiplantae</taxon>
        <taxon>Streptophyta</taxon>
        <taxon>Embryophyta</taxon>
        <taxon>Tracheophyta</taxon>
        <taxon>Spermatophyta</taxon>
        <taxon>Magnoliopsida</taxon>
        <taxon>eudicotyledons</taxon>
        <taxon>Gunneridae</taxon>
        <taxon>Pentapetalae</taxon>
        <taxon>rosids</taxon>
        <taxon>malvids</taxon>
        <taxon>Malvales</taxon>
        <taxon>Malvaceae</taxon>
        <taxon>Byttnerioideae</taxon>
        <taxon>Theobroma</taxon>
    </lineage>
</organism>
<sequence length="387" mass="44264">MVGSSKGKSTTFAIRIYPYRHLLIASLYLNISYNFLEALKKPTALGGPWKVYGTARRSKPSWFPSTFVDHYISFDASNLDDTIKNLSPISNEVTHVFWVAIQVCENEEANVSINSAMLKNVLDVLKSGTSPRLCRVTLQTGTKQYMGPIFDTSLGIQLLPHDPPFQEDMPRLPYPNFYYALEDLLASYTPSFSYSVHRSSIIIGASSRSVYNSLLCLAVYANICKNQGLPFRFPGNRYTWEHFCDASDARVLAEQHIWAAVSEKAKNQAFNCTNGDVFTWKSFWKELSKVFNVQFVQFDGKEKFDVVEIMKKNASVWDQIVEDNGLFRTKIEDMITSFDALKTVLNFEFQHVSSMTKSRDFGFFGYADTLRSIEMWVRRLQEMKIIP</sequence>